<organism evidence="1 2">
    <name type="scientific">Mycena albidolilacea</name>
    <dbReference type="NCBI Taxonomy" id="1033008"/>
    <lineage>
        <taxon>Eukaryota</taxon>
        <taxon>Fungi</taxon>
        <taxon>Dikarya</taxon>
        <taxon>Basidiomycota</taxon>
        <taxon>Agaricomycotina</taxon>
        <taxon>Agaricomycetes</taxon>
        <taxon>Agaricomycetidae</taxon>
        <taxon>Agaricales</taxon>
        <taxon>Marasmiineae</taxon>
        <taxon>Mycenaceae</taxon>
        <taxon>Mycena</taxon>
    </lineage>
</organism>
<reference evidence="1" key="1">
    <citation type="submission" date="2023-03" db="EMBL/GenBank/DDBJ databases">
        <title>Massive genome expansion in bonnet fungi (Mycena s.s.) driven by repeated elements and novel gene families across ecological guilds.</title>
        <authorList>
            <consortium name="Lawrence Berkeley National Laboratory"/>
            <person name="Harder C.B."/>
            <person name="Miyauchi S."/>
            <person name="Viragh M."/>
            <person name="Kuo A."/>
            <person name="Thoen E."/>
            <person name="Andreopoulos B."/>
            <person name="Lu D."/>
            <person name="Skrede I."/>
            <person name="Drula E."/>
            <person name="Henrissat B."/>
            <person name="Morin E."/>
            <person name="Kohler A."/>
            <person name="Barry K."/>
            <person name="LaButti K."/>
            <person name="Morin E."/>
            <person name="Salamov A."/>
            <person name="Lipzen A."/>
            <person name="Mereny Z."/>
            <person name="Hegedus B."/>
            <person name="Baldrian P."/>
            <person name="Stursova M."/>
            <person name="Weitz H."/>
            <person name="Taylor A."/>
            <person name="Grigoriev I.V."/>
            <person name="Nagy L.G."/>
            <person name="Martin F."/>
            <person name="Kauserud H."/>
        </authorList>
    </citation>
    <scope>NUCLEOTIDE SEQUENCE</scope>
    <source>
        <strain evidence="1">CBHHK002</strain>
    </source>
</reference>
<dbReference type="AlphaFoldDB" id="A0AAD7E702"/>
<keyword evidence="2" id="KW-1185">Reference proteome</keyword>
<accession>A0AAD7E702</accession>
<name>A0AAD7E702_9AGAR</name>
<sequence length="119" mass="13394">WLKDAGYLLRSRYSPTWTAPWKSIADKPWTFKESVMPPSSLLIDATRSFDGSYVVLKRCDRLDPSVASGALREGQIFEKLFCEPLASDPKNHCIRLIEILQVPGDPATDLIVMPLLAPY</sequence>
<evidence type="ECO:0000313" key="2">
    <source>
        <dbReference type="Proteomes" id="UP001218218"/>
    </source>
</evidence>
<comment type="caution">
    <text evidence="1">The sequence shown here is derived from an EMBL/GenBank/DDBJ whole genome shotgun (WGS) entry which is preliminary data.</text>
</comment>
<evidence type="ECO:0000313" key="1">
    <source>
        <dbReference type="EMBL" id="KAJ7300551.1"/>
    </source>
</evidence>
<feature type="non-terminal residue" evidence="1">
    <location>
        <position position="1"/>
    </location>
</feature>
<gene>
    <name evidence="1" type="ORF">DFH08DRAFT_725228</name>
</gene>
<protein>
    <submittedName>
        <fullName evidence="1">Uncharacterized protein</fullName>
    </submittedName>
</protein>
<dbReference type="Proteomes" id="UP001218218">
    <property type="component" value="Unassembled WGS sequence"/>
</dbReference>
<proteinExistence type="predicted"/>
<dbReference type="EMBL" id="JARIHO010000162">
    <property type="protein sequence ID" value="KAJ7300551.1"/>
    <property type="molecule type" value="Genomic_DNA"/>
</dbReference>